<gene>
    <name evidence="2" type="ORF">GCM10011521_17960</name>
</gene>
<evidence type="ECO:0008006" key="4">
    <source>
        <dbReference type="Google" id="ProtNLM"/>
    </source>
</evidence>
<dbReference type="PANTHER" id="PTHR12697">
    <property type="entry name" value="PBS LYASE HEAT-LIKE PROTEIN"/>
    <property type="match status" value="1"/>
</dbReference>
<dbReference type="InterPro" id="IPR004155">
    <property type="entry name" value="PBS_lyase_HEAT"/>
</dbReference>
<name>A0ABQ1HKC1_9GAMM</name>
<dbReference type="InterPro" id="IPR016024">
    <property type="entry name" value="ARM-type_fold"/>
</dbReference>
<evidence type="ECO:0000256" key="1">
    <source>
        <dbReference type="SAM" id="SignalP"/>
    </source>
</evidence>
<evidence type="ECO:0000313" key="2">
    <source>
        <dbReference type="EMBL" id="GGA80125.1"/>
    </source>
</evidence>
<evidence type="ECO:0000313" key="3">
    <source>
        <dbReference type="Proteomes" id="UP000623419"/>
    </source>
</evidence>
<dbReference type="InterPro" id="IPR011989">
    <property type="entry name" value="ARM-like"/>
</dbReference>
<reference evidence="3" key="1">
    <citation type="journal article" date="2019" name="Int. J. Syst. Evol. Microbiol.">
        <title>The Global Catalogue of Microorganisms (GCM) 10K type strain sequencing project: providing services to taxonomists for standard genome sequencing and annotation.</title>
        <authorList>
            <consortium name="The Broad Institute Genomics Platform"/>
            <consortium name="The Broad Institute Genome Sequencing Center for Infectious Disease"/>
            <person name="Wu L."/>
            <person name="Ma J."/>
        </authorList>
    </citation>
    <scope>NUCLEOTIDE SEQUENCE [LARGE SCALE GENOMIC DNA]</scope>
    <source>
        <strain evidence="3">CGMCC 1.15905</strain>
    </source>
</reference>
<dbReference type="PANTHER" id="PTHR12697:SF5">
    <property type="entry name" value="DEOXYHYPUSINE HYDROXYLASE"/>
    <property type="match status" value="1"/>
</dbReference>
<proteinExistence type="predicted"/>
<comment type="caution">
    <text evidence="2">The sequence shown here is derived from an EMBL/GenBank/DDBJ whole genome shotgun (WGS) entry which is preliminary data.</text>
</comment>
<dbReference type="EMBL" id="BMKC01000002">
    <property type="protein sequence ID" value="GGA80125.1"/>
    <property type="molecule type" value="Genomic_DNA"/>
</dbReference>
<dbReference type="SUPFAM" id="SSF48371">
    <property type="entry name" value="ARM repeat"/>
    <property type="match status" value="1"/>
</dbReference>
<keyword evidence="3" id="KW-1185">Reference proteome</keyword>
<accession>A0ABQ1HKC1</accession>
<dbReference type="Gene3D" id="1.25.10.10">
    <property type="entry name" value="Leucine-rich Repeat Variant"/>
    <property type="match status" value="2"/>
</dbReference>
<sequence length="607" mass="64864">MQMGVLGTLLGLCLPSAILAAPGVSPCDDLAGCEAQLREAAATYKEGKVGGVPDGHFAIAETFAALEGGVPRLVALLSHPDKRVAELAAIGLRRADFIDERHLPALVDGLDRDLGWLAPALAAVPGERAADEAVARYLVSDSAPENQEGYAIERLGARAVPALLRAARCSQGCDRDTRYRLIGIFGNAGDVLSDAAPTLLEMAGDPSMPGDAASLQLALIAEIGSAAPSIEEGLLAIRESKPELRWEADTALVGIGSRASGRILAERLQDGPDERVLRDIAQVGEAARDAAPALVGLIPHEDSRARILAVSALGEVGGDVAIAALIAALRDERDLRLPWVAARALGRLRAQAGREALIELSTTHSFPVIRNVAAQSLKQLESPGETPEEDEAFESMGLFAFEYPGLDLGVCDRPDARKVKPARGSKLTYEWHEKQLESLAYDAVVLSYGAGDEDEQRAKDPEAIIEVHPGNMVEHRTPVREVPHVALRVEDGWIVGSNRGEWGGEIAFVPDIGKPRIFLSQNVVDLHRLGDQVVAVTGIAHLFLNEGEVFRIQRDASGDWEAKAWRTLPGAPRDSWITRDGALWIDVVDGSLLLTPAGRMIAPPCRD</sequence>
<protein>
    <recommendedName>
        <fullName evidence="4">HEAT repeat domain-containing protein</fullName>
    </recommendedName>
</protein>
<dbReference type="SMART" id="SM00567">
    <property type="entry name" value="EZ_HEAT"/>
    <property type="match status" value="3"/>
</dbReference>
<dbReference type="Proteomes" id="UP000623419">
    <property type="component" value="Unassembled WGS sequence"/>
</dbReference>
<keyword evidence="1" id="KW-0732">Signal</keyword>
<feature type="chain" id="PRO_5045946158" description="HEAT repeat domain-containing protein" evidence="1">
    <location>
        <begin position="21"/>
        <end position="607"/>
    </location>
</feature>
<feature type="signal peptide" evidence="1">
    <location>
        <begin position="1"/>
        <end position="20"/>
    </location>
</feature>
<organism evidence="2 3">
    <name type="scientific">Arenimonas soli</name>
    <dbReference type="NCBI Taxonomy" id="2269504"/>
    <lineage>
        <taxon>Bacteria</taxon>
        <taxon>Pseudomonadati</taxon>
        <taxon>Pseudomonadota</taxon>
        <taxon>Gammaproteobacteria</taxon>
        <taxon>Lysobacterales</taxon>
        <taxon>Lysobacteraceae</taxon>
        <taxon>Arenimonas</taxon>
    </lineage>
</organism>
<dbReference type="Pfam" id="PF13646">
    <property type="entry name" value="HEAT_2"/>
    <property type="match status" value="1"/>
</dbReference>